<organism evidence="3 4">
    <name type="scientific">Mesorhizobium alhagi CCNWXJ12-2</name>
    <dbReference type="NCBI Taxonomy" id="1107882"/>
    <lineage>
        <taxon>Bacteria</taxon>
        <taxon>Pseudomonadati</taxon>
        <taxon>Pseudomonadota</taxon>
        <taxon>Alphaproteobacteria</taxon>
        <taxon>Hyphomicrobiales</taxon>
        <taxon>Phyllobacteriaceae</taxon>
        <taxon>Allomesorhizobium</taxon>
    </lineage>
</organism>
<accession>H0HIQ1</accession>
<feature type="compositionally biased region" description="Acidic residues" evidence="1">
    <location>
        <begin position="140"/>
        <end position="149"/>
    </location>
</feature>
<keyword evidence="2" id="KW-1133">Transmembrane helix</keyword>
<feature type="region of interest" description="Disordered" evidence="1">
    <location>
        <begin position="134"/>
        <end position="155"/>
    </location>
</feature>
<dbReference type="Pfam" id="PF06210">
    <property type="entry name" value="DUF1003"/>
    <property type="match status" value="1"/>
</dbReference>
<keyword evidence="2" id="KW-0472">Membrane</keyword>
<keyword evidence="2" id="KW-0812">Transmembrane</keyword>
<dbReference type="Proteomes" id="UP000003250">
    <property type="component" value="Unassembled WGS sequence"/>
</dbReference>
<gene>
    <name evidence="3" type="ORF">MAXJ12_00020</name>
</gene>
<sequence>MVRRRDREAATAGFQERLAEIITAFTGSMTFVYLHLAAVTFWIGVNTGWLPVMEPWDPSFVILAMTASVEAIFLTSFVLISQNRMAENDDRRADLNLQISLLSEHEVTRLITMVSAITNHLGLSETIGPELDELQKDVDPETVLDEIESSEQSRD</sequence>
<evidence type="ECO:0008006" key="5">
    <source>
        <dbReference type="Google" id="ProtNLM"/>
    </source>
</evidence>
<evidence type="ECO:0000256" key="1">
    <source>
        <dbReference type="SAM" id="MobiDB-lite"/>
    </source>
</evidence>
<dbReference type="EMBL" id="AHAM01000001">
    <property type="protein sequence ID" value="EHK59366.1"/>
    <property type="molecule type" value="Genomic_DNA"/>
</dbReference>
<feature type="transmembrane region" description="Helical" evidence="2">
    <location>
        <begin position="21"/>
        <end position="45"/>
    </location>
</feature>
<dbReference type="InterPro" id="IPR010406">
    <property type="entry name" value="DUF1003"/>
</dbReference>
<evidence type="ECO:0000256" key="2">
    <source>
        <dbReference type="SAM" id="Phobius"/>
    </source>
</evidence>
<evidence type="ECO:0000313" key="3">
    <source>
        <dbReference type="EMBL" id="EHK59366.1"/>
    </source>
</evidence>
<keyword evidence="4" id="KW-1185">Reference proteome</keyword>
<evidence type="ECO:0000313" key="4">
    <source>
        <dbReference type="Proteomes" id="UP000003250"/>
    </source>
</evidence>
<proteinExistence type="predicted"/>
<dbReference type="AlphaFoldDB" id="H0HIQ1"/>
<name>H0HIQ1_9HYPH</name>
<dbReference type="PATRIC" id="fig|1107882.3.peg.4"/>
<protein>
    <recommendedName>
        <fullName evidence="5">DUF1003 domain-containing protein</fullName>
    </recommendedName>
</protein>
<reference evidence="3 4" key="1">
    <citation type="journal article" date="2012" name="J. Bacteriol.">
        <title>Draft Genome Sequence of Mesorhizobium alhagi CCNWXJ12-2T, a Novel Salt-Resistant Species Isolated from the Desert of Northwestern China.</title>
        <authorList>
            <person name="Zhou M."/>
            <person name="Chen W."/>
            <person name="Chen H."/>
            <person name="Wei G."/>
        </authorList>
    </citation>
    <scope>NUCLEOTIDE SEQUENCE [LARGE SCALE GENOMIC DNA]</scope>
    <source>
        <strain evidence="3 4">CCNWXJ12-2</strain>
    </source>
</reference>
<feature type="transmembrane region" description="Helical" evidence="2">
    <location>
        <begin position="60"/>
        <end position="81"/>
    </location>
</feature>